<protein>
    <submittedName>
        <fullName evidence="1">Uncharacterized protein</fullName>
    </submittedName>
</protein>
<evidence type="ECO:0000313" key="2">
    <source>
        <dbReference type="Proteomes" id="UP000823775"/>
    </source>
</evidence>
<proteinExistence type="predicted"/>
<gene>
    <name evidence="1" type="ORF">HAX54_011854</name>
</gene>
<comment type="caution">
    <text evidence="1">The sequence shown here is derived from an EMBL/GenBank/DDBJ whole genome shotgun (WGS) entry which is preliminary data.</text>
</comment>
<reference evidence="1 2" key="1">
    <citation type="journal article" date="2021" name="BMC Genomics">
        <title>Datura genome reveals duplications of psychoactive alkaloid biosynthetic genes and high mutation rate following tissue culture.</title>
        <authorList>
            <person name="Rajewski A."/>
            <person name="Carter-House D."/>
            <person name="Stajich J."/>
            <person name="Litt A."/>
        </authorList>
    </citation>
    <scope>NUCLEOTIDE SEQUENCE [LARGE SCALE GENOMIC DNA]</scope>
    <source>
        <strain evidence="1">AR-01</strain>
    </source>
</reference>
<dbReference type="EMBL" id="JACEIK010000168">
    <property type="protein sequence ID" value="MCD7451446.1"/>
    <property type="molecule type" value="Genomic_DNA"/>
</dbReference>
<keyword evidence="2" id="KW-1185">Reference proteome</keyword>
<organism evidence="1 2">
    <name type="scientific">Datura stramonium</name>
    <name type="common">Jimsonweed</name>
    <name type="synonym">Common thornapple</name>
    <dbReference type="NCBI Taxonomy" id="4076"/>
    <lineage>
        <taxon>Eukaryota</taxon>
        <taxon>Viridiplantae</taxon>
        <taxon>Streptophyta</taxon>
        <taxon>Embryophyta</taxon>
        <taxon>Tracheophyta</taxon>
        <taxon>Spermatophyta</taxon>
        <taxon>Magnoliopsida</taxon>
        <taxon>eudicotyledons</taxon>
        <taxon>Gunneridae</taxon>
        <taxon>Pentapetalae</taxon>
        <taxon>asterids</taxon>
        <taxon>lamiids</taxon>
        <taxon>Solanales</taxon>
        <taxon>Solanaceae</taxon>
        <taxon>Solanoideae</taxon>
        <taxon>Datureae</taxon>
        <taxon>Datura</taxon>
    </lineage>
</organism>
<dbReference type="InterPro" id="IPR011004">
    <property type="entry name" value="Trimer_LpxA-like_sf"/>
</dbReference>
<dbReference type="PANTHER" id="PTHR48449">
    <property type="entry name" value="DUF1985 DOMAIN-CONTAINING PROTEIN"/>
    <property type="match status" value="1"/>
</dbReference>
<dbReference type="SUPFAM" id="SSF51161">
    <property type="entry name" value="Trimeric LpxA-like enzymes"/>
    <property type="match status" value="1"/>
</dbReference>
<dbReference type="Proteomes" id="UP000823775">
    <property type="component" value="Unassembled WGS sequence"/>
</dbReference>
<sequence>MGRKRRAESRWWGHRPLDFSNLPVLTDDCVDEHESIASVMLGPNFSLFGDESESVCADSANPSRGESNLCHENIAPDIRVLPDKGVDDNSKLKGEATMGEHCLVDENTKLKGEATMAEHYSVDENTKLKGKEKMAEHCSIDENVSKKRKFTVGTSNPPCESIPQTTSKTVRQNPDELVGDESNMKTKVLDMSYFHLVETGDFNGYPWGIDVFHAIFESCFNKFKTKPEFYRYSGFPLALQIRLYECCPELKGRFTEHSGSEVSNIFPSANERVLLELDGLTFESPYMGSQSQQFSDRFFCTQAPKVDIGKSSFVYGASTNADLKKELNDFRLHVDVKFGEILEALGHLTKKLEEKKSNERCYSGGGDTTFPDLGMDADKMCIKLLQTTPLMFVKLVWVVRRLT</sequence>
<name>A0ABS8RXF2_DATST</name>
<accession>A0ABS8RXF2</accession>
<dbReference type="PANTHER" id="PTHR48449:SF1">
    <property type="entry name" value="DUF1985 DOMAIN-CONTAINING PROTEIN"/>
    <property type="match status" value="1"/>
</dbReference>
<evidence type="ECO:0000313" key="1">
    <source>
        <dbReference type="EMBL" id="MCD7451446.1"/>
    </source>
</evidence>